<dbReference type="SUPFAM" id="SSF53474">
    <property type="entry name" value="alpha/beta-Hydrolases"/>
    <property type="match status" value="1"/>
</dbReference>
<gene>
    <name evidence="2" type="ORF">KHM83_08945</name>
</gene>
<evidence type="ECO:0000259" key="1">
    <source>
        <dbReference type="Pfam" id="PF12146"/>
    </source>
</evidence>
<dbReference type="EMBL" id="JAHBCL010000013">
    <property type="protein sequence ID" value="MBS7526803.1"/>
    <property type="molecule type" value="Genomic_DNA"/>
</dbReference>
<reference evidence="2 3" key="1">
    <citation type="submission" date="2021-05" db="EMBL/GenBank/DDBJ databases">
        <title>Fusibacter ferrireducens sp. nov., an anaerobic, sulfur- and Fe-reducing bacterium isolated from the mangrove sediment.</title>
        <authorList>
            <person name="Qiu D."/>
        </authorList>
    </citation>
    <scope>NUCLEOTIDE SEQUENCE [LARGE SCALE GENOMIC DNA]</scope>
    <source>
        <strain evidence="2 3">DSM 12116</strain>
    </source>
</reference>
<keyword evidence="2" id="KW-0378">Hydrolase</keyword>
<proteinExistence type="predicted"/>
<sequence length="303" mass="34667">MKEAFTLNAFGDITLFGYQLSQTKHPQKVVILVHGMAETIARYEMFAAFLAEHDIAVFAYDQRGHGKTAGSTEMLGELGEDGWNRMKHELRKIVAMARESYPDTPVFIFGHSMGSFVTRDFLFDFQHLIDGVILSGTGFPSKTLISSGYHIASFIQTFKGVHYHSKIIDHLTFGAYTKKYEQPKTRFDWLSRDEAEVQKFVNDPYCGALHPVGFFTAFSENLKRILYDEYFKTSVLPKPMLLMSGSMDPVGDFGKGVKKSAEFYREAGFNVSLKLYENGRHEMLNEINREMVYNDIINWLNEH</sequence>
<accession>A0ABS5PP09</accession>
<name>A0ABS5PP09_9FIRM</name>
<evidence type="ECO:0000313" key="3">
    <source>
        <dbReference type="Proteomes" id="UP000746471"/>
    </source>
</evidence>
<evidence type="ECO:0000313" key="2">
    <source>
        <dbReference type="EMBL" id="MBS7526803.1"/>
    </source>
</evidence>
<dbReference type="Gene3D" id="3.40.50.1820">
    <property type="entry name" value="alpha/beta hydrolase"/>
    <property type="match status" value="1"/>
</dbReference>
<dbReference type="InterPro" id="IPR051044">
    <property type="entry name" value="MAG_DAG_Lipase"/>
</dbReference>
<keyword evidence="3" id="KW-1185">Reference proteome</keyword>
<organism evidence="2 3">
    <name type="scientific">Fusibacter paucivorans</name>
    <dbReference type="NCBI Taxonomy" id="76009"/>
    <lineage>
        <taxon>Bacteria</taxon>
        <taxon>Bacillati</taxon>
        <taxon>Bacillota</taxon>
        <taxon>Clostridia</taxon>
        <taxon>Eubacteriales</taxon>
        <taxon>Eubacteriales Family XII. Incertae Sedis</taxon>
        <taxon>Fusibacter</taxon>
    </lineage>
</organism>
<feature type="domain" description="Serine aminopeptidase S33" evidence="1">
    <location>
        <begin position="25"/>
        <end position="287"/>
    </location>
</feature>
<dbReference type="Proteomes" id="UP000746471">
    <property type="component" value="Unassembled WGS sequence"/>
</dbReference>
<dbReference type="InterPro" id="IPR029058">
    <property type="entry name" value="AB_hydrolase_fold"/>
</dbReference>
<dbReference type="Pfam" id="PF12146">
    <property type="entry name" value="Hydrolase_4"/>
    <property type="match status" value="1"/>
</dbReference>
<dbReference type="InterPro" id="IPR022742">
    <property type="entry name" value="Hydrolase_4"/>
</dbReference>
<protein>
    <submittedName>
        <fullName evidence="2">Alpha/beta hydrolase</fullName>
    </submittedName>
</protein>
<comment type="caution">
    <text evidence="2">The sequence shown here is derived from an EMBL/GenBank/DDBJ whole genome shotgun (WGS) entry which is preliminary data.</text>
</comment>
<dbReference type="PANTHER" id="PTHR11614">
    <property type="entry name" value="PHOSPHOLIPASE-RELATED"/>
    <property type="match status" value="1"/>
</dbReference>
<dbReference type="RefSeq" id="WP_213236661.1">
    <property type="nucleotide sequence ID" value="NZ_JAHBCL010000013.1"/>
</dbReference>
<dbReference type="GO" id="GO:0016787">
    <property type="term" value="F:hydrolase activity"/>
    <property type="evidence" value="ECO:0007669"/>
    <property type="project" value="UniProtKB-KW"/>
</dbReference>